<dbReference type="Proteomes" id="UP001303115">
    <property type="component" value="Unassembled WGS sequence"/>
</dbReference>
<dbReference type="EMBL" id="MU854572">
    <property type="protein sequence ID" value="KAK4032825.1"/>
    <property type="molecule type" value="Genomic_DNA"/>
</dbReference>
<proteinExistence type="predicted"/>
<dbReference type="InterPro" id="IPR000210">
    <property type="entry name" value="BTB/POZ_dom"/>
</dbReference>
<dbReference type="PANTHER" id="PTHR47843">
    <property type="entry name" value="BTB DOMAIN-CONTAINING PROTEIN-RELATED"/>
    <property type="match status" value="1"/>
</dbReference>
<dbReference type="Gene3D" id="3.30.710.10">
    <property type="entry name" value="Potassium Channel Kv1.1, Chain A"/>
    <property type="match status" value="1"/>
</dbReference>
<dbReference type="PROSITE" id="PS50097">
    <property type="entry name" value="BTB"/>
    <property type="match status" value="1"/>
</dbReference>
<dbReference type="SMART" id="SM00225">
    <property type="entry name" value="BTB"/>
    <property type="match status" value="1"/>
</dbReference>
<dbReference type="AlphaFoldDB" id="A0AAN6P8R5"/>
<gene>
    <name evidence="2" type="ORF">C8A01DRAFT_20156</name>
</gene>
<name>A0AAN6P8R5_9PEZI</name>
<dbReference type="SUPFAM" id="SSF54695">
    <property type="entry name" value="POZ domain"/>
    <property type="match status" value="1"/>
</dbReference>
<evidence type="ECO:0000259" key="1">
    <source>
        <dbReference type="PROSITE" id="PS50097"/>
    </source>
</evidence>
<feature type="domain" description="BTB" evidence="1">
    <location>
        <begin position="11"/>
        <end position="61"/>
    </location>
</feature>
<evidence type="ECO:0000313" key="2">
    <source>
        <dbReference type="EMBL" id="KAK4032825.1"/>
    </source>
</evidence>
<protein>
    <recommendedName>
        <fullName evidence="1">BTB domain-containing protein</fullName>
    </recommendedName>
</protein>
<accession>A0AAN6P8R5</accession>
<keyword evidence="3" id="KW-1185">Reference proteome</keyword>
<evidence type="ECO:0000313" key="3">
    <source>
        <dbReference type="Proteomes" id="UP001303115"/>
    </source>
</evidence>
<reference evidence="3" key="1">
    <citation type="journal article" date="2023" name="Mol. Phylogenet. Evol.">
        <title>Genome-scale phylogeny and comparative genomics of the fungal order Sordariales.</title>
        <authorList>
            <person name="Hensen N."/>
            <person name="Bonometti L."/>
            <person name="Westerberg I."/>
            <person name="Brannstrom I.O."/>
            <person name="Guillou S."/>
            <person name="Cros-Aarteil S."/>
            <person name="Calhoun S."/>
            <person name="Haridas S."/>
            <person name="Kuo A."/>
            <person name="Mondo S."/>
            <person name="Pangilinan J."/>
            <person name="Riley R."/>
            <person name="LaButti K."/>
            <person name="Andreopoulos B."/>
            <person name="Lipzen A."/>
            <person name="Chen C."/>
            <person name="Yan M."/>
            <person name="Daum C."/>
            <person name="Ng V."/>
            <person name="Clum A."/>
            <person name="Steindorff A."/>
            <person name="Ohm R.A."/>
            <person name="Martin F."/>
            <person name="Silar P."/>
            <person name="Natvig D.O."/>
            <person name="Lalanne C."/>
            <person name="Gautier V."/>
            <person name="Ament-Velasquez S.L."/>
            <person name="Kruys A."/>
            <person name="Hutchinson M.I."/>
            <person name="Powell A.J."/>
            <person name="Barry K."/>
            <person name="Miller A.N."/>
            <person name="Grigoriev I.V."/>
            <person name="Debuchy R."/>
            <person name="Gladieux P."/>
            <person name="Hiltunen Thoren M."/>
            <person name="Johannesson H."/>
        </authorList>
    </citation>
    <scope>NUCLEOTIDE SEQUENCE [LARGE SCALE GENOMIC DNA]</scope>
    <source>
        <strain evidence="3">CBS 284.82</strain>
    </source>
</reference>
<sequence length="174" mass="19550">LNRYFNADTFADAVVRCNGKEFKVHRLVLSSQSEFFETAAGLVELGEADDSVIEAMLRFMYCFDYNNIHGVSTMIFNAQVYSLSDKYMIPALKDLAKEKFRSAINTGWAMDDFPLTVAEVYSSTPEDDGGLRDLAVKVADTNIKRLLQNEQFRDLLKKSPGFAADMVISMSSNK</sequence>
<dbReference type="PANTHER" id="PTHR47843:SF5">
    <property type="entry name" value="BTB_POZ DOMAIN PROTEIN"/>
    <property type="match status" value="1"/>
</dbReference>
<dbReference type="InterPro" id="IPR011333">
    <property type="entry name" value="SKP1/BTB/POZ_sf"/>
</dbReference>
<feature type="non-terminal residue" evidence="2">
    <location>
        <position position="1"/>
    </location>
</feature>
<dbReference type="Pfam" id="PF00651">
    <property type="entry name" value="BTB"/>
    <property type="match status" value="1"/>
</dbReference>
<dbReference type="CDD" id="cd18186">
    <property type="entry name" value="BTB_POZ_ZBTB_KLHL-like"/>
    <property type="match status" value="1"/>
</dbReference>
<comment type="caution">
    <text evidence="2">The sequence shown here is derived from an EMBL/GenBank/DDBJ whole genome shotgun (WGS) entry which is preliminary data.</text>
</comment>
<organism evidence="2 3">
    <name type="scientific">Parachaetomium inaequale</name>
    <dbReference type="NCBI Taxonomy" id="2588326"/>
    <lineage>
        <taxon>Eukaryota</taxon>
        <taxon>Fungi</taxon>
        <taxon>Dikarya</taxon>
        <taxon>Ascomycota</taxon>
        <taxon>Pezizomycotina</taxon>
        <taxon>Sordariomycetes</taxon>
        <taxon>Sordariomycetidae</taxon>
        <taxon>Sordariales</taxon>
        <taxon>Chaetomiaceae</taxon>
        <taxon>Parachaetomium</taxon>
    </lineage>
</organism>